<feature type="transmembrane region" description="Helical" evidence="1">
    <location>
        <begin position="93"/>
        <end position="126"/>
    </location>
</feature>
<reference evidence="2 3" key="2">
    <citation type="submission" date="2023-06" db="EMBL/GenBank/DDBJ databases">
        <title>Identification and characterization of horizontal gene transfer across gut microbiota members of farm animals based on homology search.</title>
        <authorList>
            <person name="Schwarzerova J."/>
            <person name="Nykrynova M."/>
            <person name="Jureckova K."/>
            <person name="Cejkova D."/>
            <person name="Rychlik I."/>
        </authorList>
    </citation>
    <scope>NUCLEOTIDE SEQUENCE [LARGE SCALE GENOMIC DNA]</scope>
    <source>
        <strain evidence="2 3">153_Feed</strain>
    </source>
</reference>
<comment type="caution">
    <text evidence="2">The sequence shown here is derived from an EMBL/GenBank/DDBJ whole genome shotgun (WGS) entry which is preliminary data.</text>
</comment>
<name>A0ABT7V4P3_9ACTN</name>
<evidence type="ECO:0000256" key="1">
    <source>
        <dbReference type="SAM" id="Phobius"/>
    </source>
</evidence>
<feature type="transmembrane region" description="Helical" evidence="1">
    <location>
        <begin position="238"/>
        <end position="261"/>
    </location>
</feature>
<dbReference type="EMBL" id="JAUDEA010000012">
    <property type="protein sequence ID" value="MDM8271570.1"/>
    <property type="molecule type" value="Genomic_DNA"/>
</dbReference>
<accession>A0ABT7V4P3</accession>
<gene>
    <name evidence="2" type="ORF">QUW25_07795</name>
</gene>
<keyword evidence="3" id="KW-1185">Reference proteome</keyword>
<protein>
    <recommendedName>
        <fullName evidence="4">DUF4013 domain-containing protein</fullName>
    </recommendedName>
</protein>
<organism evidence="2 3">
    <name type="scientific">Thermophilibacter provencensis</name>
    <dbReference type="NCBI Taxonomy" id="1852386"/>
    <lineage>
        <taxon>Bacteria</taxon>
        <taxon>Bacillati</taxon>
        <taxon>Actinomycetota</taxon>
        <taxon>Coriobacteriia</taxon>
        <taxon>Coriobacteriales</taxon>
        <taxon>Atopobiaceae</taxon>
        <taxon>Thermophilibacter</taxon>
    </lineage>
</organism>
<dbReference type="RefSeq" id="WP_289511647.1">
    <property type="nucleotide sequence ID" value="NZ_JAUDEA010000012.1"/>
</dbReference>
<reference evidence="3" key="1">
    <citation type="submission" date="2023-06" db="EMBL/GenBank/DDBJ databases">
        <title>Identification and characterization of horizontal gene transfer across gut microbiota members of farm animals based on homology search.</title>
        <authorList>
            <person name="Zeman M."/>
            <person name="Kubasova T."/>
            <person name="Jahodarova E."/>
            <person name="Nykrynova M."/>
            <person name="Rychlik I."/>
        </authorList>
    </citation>
    <scope>NUCLEOTIDE SEQUENCE [LARGE SCALE GENOMIC DNA]</scope>
    <source>
        <strain evidence="3">153_Feed</strain>
    </source>
</reference>
<sequence>MNGSDGNSNDEMVEVPSWSFASAAKWTIKVLSAAGFGAWLTDKLPAETLLKLIAGILVLLGSGIYCLHVSGARTKGRMRRRLAPPEPLSRIKGLVNTLIPIFAFPAISTGLLSLLYPVINIISRAAKALYSMSLNVPEFAETNQEMFAVISSAVILVTLVLGIAVFTVGFRLLNRTDVNYLSPVLKDIFRKRELTKLPAYMLVFAGLMVITLAISPSLLHALLGIIRTSDAAALVPEGIIASMIFFGGGWLLLHFAGFAGLNSARHAAHFKS</sequence>
<evidence type="ECO:0000313" key="2">
    <source>
        <dbReference type="EMBL" id="MDM8271570.1"/>
    </source>
</evidence>
<feature type="transmembrane region" description="Helical" evidence="1">
    <location>
        <begin position="199"/>
        <end position="226"/>
    </location>
</feature>
<keyword evidence="1" id="KW-0812">Transmembrane</keyword>
<evidence type="ECO:0008006" key="4">
    <source>
        <dbReference type="Google" id="ProtNLM"/>
    </source>
</evidence>
<keyword evidence="1" id="KW-1133">Transmembrane helix</keyword>
<feature type="transmembrane region" description="Helical" evidence="1">
    <location>
        <begin position="146"/>
        <end position="173"/>
    </location>
</feature>
<proteinExistence type="predicted"/>
<keyword evidence="1" id="KW-0472">Membrane</keyword>
<feature type="transmembrane region" description="Helical" evidence="1">
    <location>
        <begin position="49"/>
        <end position="72"/>
    </location>
</feature>
<evidence type="ECO:0000313" key="3">
    <source>
        <dbReference type="Proteomes" id="UP001529256"/>
    </source>
</evidence>
<dbReference type="Proteomes" id="UP001529256">
    <property type="component" value="Unassembled WGS sequence"/>
</dbReference>